<keyword evidence="9 12" id="KW-0333">Golgi apparatus</keyword>
<evidence type="ECO:0000256" key="10">
    <source>
        <dbReference type="ARBA" id="ARBA00023136"/>
    </source>
</evidence>
<dbReference type="UniPathway" id="UPA00378"/>
<evidence type="ECO:0000256" key="12">
    <source>
        <dbReference type="RuleBase" id="RU003832"/>
    </source>
</evidence>
<evidence type="ECO:0000256" key="5">
    <source>
        <dbReference type="ARBA" id="ARBA00022679"/>
    </source>
</evidence>
<feature type="compositionally biased region" description="Basic and acidic residues" evidence="13">
    <location>
        <begin position="388"/>
        <end position="401"/>
    </location>
</feature>
<feature type="region of interest" description="Disordered" evidence="13">
    <location>
        <begin position="371"/>
        <end position="401"/>
    </location>
</feature>
<evidence type="ECO:0000256" key="1">
    <source>
        <dbReference type="ARBA" id="ARBA00004447"/>
    </source>
</evidence>
<keyword evidence="14" id="KW-0732">Signal</keyword>
<proteinExistence type="inferred from homology"/>
<dbReference type="SUPFAM" id="SSF53756">
    <property type="entry name" value="UDP-Glycosyltransferase/glycogen phosphorylase"/>
    <property type="match status" value="1"/>
</dbReference>
<protein>
    <recommendedName>
        <fullName evidence="12">Fucosyltransferase</fullName>
        <ecNumber evidence="12">2.4.1.-</ecNumber>
    </recommendedName>
</protein>
<dbReference type="InterPro" id="IPR001503">
    <property type="entry name" value="Glyco_trans_10"/>
</dbReference>
<dbReference type="InterPro" id="IPR055270">
    <property type="entry name" value="Glyco_tran_10_C"/>
</dbReference>
<keyword evidence="11" id="KW-0325">Glycoprotein</keyword>
<evidence type="ECO:0000256" key="2">
    <source>
        <dbReference type="ARBA" id="ARBA00004922"/>
    </source>
</evidence>
<sequence length="471" mass="57022">MIKNFFILRFLIFSIIFIVNAHHLRKFKFPKKIDKTKNIYILQWSNLWSSEKFYLKCPLYKECKYSSSFDDVKKADVLIFKDLTSDENHIPKYRNPKQLYVYMNMEPELVINKHVNSGYKWKHKNFFNMTYTYSSKSDIQDTYYGRWAKGPVEESLSRYYKSISIIPKMKDLKKKKNYIIWTVSDCETSSKREIAMDMLRKYIPINQYGLCNNKYLKYDMFSKKFQKLYEKHFFYLALENSDCEDYITEKYFSRVHFNSIPIVGYRKKYESIAPKNSFIAIDDFNSPKEMADYLYYLVKNKNEYLKYFEYRKEGWKVYNIDRKSDNFCSLCKKLVEMKKSGELKRYSKIYYDAREEFLSWTQCQKNKYYWENSSKPKKPKKSKRVSREKKNINSKKNEHNKLLTYSATQPGKTEILLNAQPQDLEKYINDKEGGDALLEEVAKGLEKKKQEQCDMKKYKHWVDYIEEKQQP</sequence>
<evidence type="ECO:0000256" key="9">
    <source>
        <dbReference type="ARBA" id="ARBA00023034"/>
    </source>
</evidence>
<dbReference type="Gene3D" id="3.40.50.11660">
    <property type="entry name" value="Glycosyl transferase family 10, C-terminal domain"/>
    <property type="match status" value="1"/>
</dbReference>
<name>A0A0K0E8E8_STRER</name>
<evidence type="ECO:0000256" key="11">
    <source>
        <dbReference type="ARBA" id="ARBA00023180"/>
    </source>
</evidence>
<keyword evidence="10" id="KW-0472">Membrane</keyword>
<feature type="compositionally biased region" description="Basic residues" evidence="13">
    <location>
        <begin position="375"/>
        <end position="387"/>
    </location>
</feature>
<organism evidence="18">
    <name type="scientific">Strongyloides stercoralis</name>
    <name type="common">Threadworm</name>
    <dbReference type="NCBI Taxonomy" id="6248"/>
    <lineage>
        <taxon>Eukaryota</taxon>
        <taxon>Metazoa</taxon>
        <taxon>Ecdysozoa</taxon>
        <taxon>Nematoda</taxon>
        <taxon>Chromadorea</taxon>
        <taxon>Rhabditida</taxon>
        <taxon>Tylenchina</taxon>
        <taxon>Panagrolaimomorpha</taxon>
        <taxon>Strongyloidoidea</taxon>
        <taxon>Strongyloididae</taxon>
        <taxon>Strongyloides</taxon>
    </lineage>
</organism>
<feature type="domain" description="Fucosyltransferase C-terminal" evidence="15">
    <location>
        <begin position="173"/>
        <end position="340"/>
    </location>
</feature>
<dbReference type="STRING" id="6248.A0A0K0E8E8"/>
<dbReference type="WBParaSite" id="SSTP_0000577900.1">
    <property type="protein sequence ID" value="SSTP_0000577900.1"/>
    <property type="gene ID" value="SSTP_0000577900"/>
</dbReference>
<dbReference type="InterPro" id="IPR031481">
    <property type="entry name" value="Glyco_tran_10_N"/>
</dbReference>
<dbReference type="WBParaSite" id="TCONS_00004786.p1">
    <property type="protein sequence ID" value="TCONS_00004786.p1"/>
    <property type="gene ID" value="XLOC_002784"/>
</dbReference>
<keyword evidence="8" id="KW-1133">Transmembrane helix</keyword>
<dbReference type="GO" id="GO:0032580">
    <property type="term" value="C:Golgi cisterna membrane"/>
    <property type="evidence" value="ECO:0007669"/>
    <property type="project" value="UniProtKB-SubCell"/>
</dbReference>
<feature type="domain" description="Fucosyltransferase N-terminal" evidence="16">
    <location>
        <begin position="37"/>
        <end position="143"/>
    </location>
</feature>
<evidence type="ECO:0000256" key="6">
    <source>
        <dbReference type="ARBA" id="ARBA00022692"/>
    </source>
</evidence>
<evidence type="ECO:0000256" key="14">
    <source>
        <dbReference type="SAM" id="SignalP"/>
    </source>
</evidence>
<dbReference type="FunFam" id="3.40.50.11660:FF:000002">
    <property type="entry name" value="Alpha-(1,3)-fucosyltransferase"/>
    <property type="match status" value="1"/>
</dbReference>
<dbReference type="Pfam" id="PF00852">
    <property type="entry name" value="Glyco_transf_10"/>
    <property type="match status" value="1"/>
</dbReference>
<evidence type="ECO:0000313" key="18">
    <source>
        <dbReference type="WBParaSite" id="SSTP_0000577900.1"/>
    </source>
</evidence>
<comment type="subcellular location">
    <subcellularLocation>
        <location evidence="1 12">Golgi apparatus</location>
        <location evidence="1 12">Golgi stack membrane</location>
        <topology evidence="1 12">Single-pass type II membrane protein</topology>
    </subcellularLocation>
</comment>
<dbReference type="AlphaFoldDB" id="A0A0K0E8E8"/>
<feature type="signal peptide" evidence="14">
    <location>
        <begin position="1"/>
        <end position="21"/>
    </location>
</feature>
<comment type="similarity">
    <text evidence="3 12">Belongs to the glycosyltransferase 10 family.</text>
</comment>
<evidence type="ECO:0000256" key="7">
    <source>
        <dbReference type="ARBA" id="ARBA00022968"/>
    </source>
</evidence>
<evidence type="ECO:0000256" key="4">
    <source>
        <dbReference type="ARBA" id="ARBA00022676"/>
    </source>
</evidence>
<keyword evidence="7" id="KW-0735">Signal-anchor</keyword>
<accession>A0A0K0E8E8</accession>
<dbReference type="EC" id="2.4.1.-" evidence="12"/>
<dbReference type="Pfam" id="PF17039">
    <property type="entry name" value="Glyco_tran_10_N"/>
    <property type="match status" value="1"/>
</dbReference>
<evidence type="ECO:0000313" key="17">
    <source>
        <dbReference type="Proteomes" id="UP000035681"/>
    </source>
</evidence>
<feature type="chain" id="PRO_5005327635" description="Fucosyltransferase" evidence="14">
    <location>
        <begin position="22"/>
        <end position="471"/>
    </location>
</feature>
<keyword evidence="6 12" id="KW-0812">Transmembrane</keyword>
<evidence type="ECO:0000256" key="8">
    <source>
        <dbReference type="ARBA" id="ARBA00022989"/>
    </source>
</evidence>
<dbReference type="Proteomes" id="UP000035681">
    <property type="component" value="Unplaced"/>
</dbReference>
<reference evidence="18" key="1">
    <citation type="submission" date="2015-08" db="UniProtKB">
        <authorList>
            <consortium name="WormBaseParasite"/>
        </authorList>
    </citation>
    <scope>IDENTIFICATION</scope>
</reference>
<evidence type="ECO:0000256" key="13">
    <source>
        <dbReference type="SAM" id="MobiDB-lite"/>
    </source>
</evidence>
<dbReference type="PANTHER" id="PTHR48438:SF1">
    <property type="entry name" value="ALPHA-(1,3)-FUCOSYLTRANSFERASE C-RELATED"/>
    <property type="match status" value="1"/>
</dbReference>
<dbReference type="GO" id="GO:0008417">
    <property type="term" value="F:fucosyltransferase activity"/>
    <property type="evidence" value="ECO:0007669"/>
    <property type="project" value="InterPro"/>
</dbReference>
<dbReference type="PANTHER" id="PTHR48438">
    <property type="entry name" value="ALPHA-(1,3)-FUCOSYLTRANSFERASE C-RELATED"/>
    <property type="match status" value="1"/>
</dbReference>
<keyword evidence="4 12" id="KW-0328">Glycosyltransferase</keyword>
<dbReference type="InterPro" id="IPR038577">
    <property type="entry name" value="GT10-like_C_sf"/>
</dbReference>
<keyword evidence="5 12" id="KW-0808">Transferase</keyword>
<evidence type="ECO:0000256" key="3">
    <source>
        <dbReference type="ARBA" id="ARBA00008919"/>
    </source>
</evidence>
<evidence type="ECO:0000259" key="15">
    <source>
        <dbReference type="Pfam" id="PF00852"/>
    </source>
</evidence>
<comment type="pathway">
    <text evidence="2">Protein modification; protein glycosylation.</text>
</comment>
<evidence type="ECO:0000259" key="16">
    <source>
        <dbReference type="Pfam" id="PF17039"/>
    </source>
</evidence>
<keyword evidence="17" id="KW-1185">Reference proteome</keyword>